<dbReference type="GO" id="GO:0009276">
    <property type="term" value="C:Gram-negative-bacterium-type cell wall"/>
    <property type="evidence" value="ECO:0007669"/>
    <property type="project" value="InterPro"/>
</dbReference>
<reference evidence="13 14" key="1">
    <citation type="submission" date="2016-10" db="EMBL/GenBank/DDBJ databases">
        <authorList>
            <person name="de Groot N.N."/>
        </authorList>
    </citation>
    <scope>NUCLEOTIDE SEQUENCE [LARGE SCALE GENOMIC DNA]</scope>
    <source>
        <strain evidence="13 14">DSM 4180</strain>
    </source>
</reference>
<evidence type="ECO:0000259" key="12">
    <source>
        <dbReference type="Pfam" id="PF12693"/>
    </source>
</evidence>
<dbReference type="InterPro" id="IPR025691">
    <property type="entry name" value="GspL_pp_dom"/>
</dbReference>
<accession>A0A1I4R5R1</accession>
<dbReference type="InterPro" id="IPR024230">
    <property type="entry name" value="GspL_cyto_dom"/>
</dbReference>
<dbReference type="GO" id="GO:0005886">
    <property type="term" value="C:plasma membrane"/>
    <property type="evidence" value="ECO:0007669"/>
    <property type="project" value="UniProtKB-SubCell"/>
</dbReference>
<dbReference type="PIRSF" id="PIRSF015761">
    <property type="entry name" value="Protein_L"/>
    <property type="match status" value="1"/>
</dbReference>
<evidence type="ECO:0000256" key="7">
    <source>
        <dbReference type="ARBA" id="ARBA00022927"/>
    </source>
</evidence>
<dbReference type="AlphaFoldDB" id="A0A1I4R5R1"/>
<keyword evidence="6" id="KW-0812">Transmembrane</keyword>
<evidence type="ECO:0000256" key="4">
    <source>
        <dbReference type="ARBA" id="ARBA00022475"/>
    </source>
</evidence>
<keyword evidence="5" id="KW-0997">Cell inner membrane</keyword>
<dbReference type="Gene3D" id="3.30.1360.100">
    <property type="entry name" value="General secretion pathway protein M, EpsM"/>
    <property type="match status" value="1"/>
</dbReference>
<dbReference type="Proteomes" id="UP000199556">
    <property type="component" value="Unassembled WGS sequence"/>
</dbReference>
<name>A0A1I4R5R1_ECTMO</name>
<evidence type="ECO:0000256" key="9">
    <source>
        <dbReference type="ARBA" id="ARBA00023136"/>
    </source>
</evidence>
<keyword evidence="14" id="KW-1185">Reference proteome</keyword>
<dbReference type="STRING" id="195064.SAMN05421721_106155"/>
<dbReference type="Gene3D" id="3.30.420.380">
    <property type="match status" value="1"/>
</dbReference>
<comment type="similarity">
    <text evidence="2 10">Belongs to the GSP L family.</text>
</comment>
<evidence type="ECO:0000256" key="2">
    <source>
        <dbReference type="ARBA" id="ARBA00005318"/>
    </source>
</evidence>
<keyword evidence="4" id="KW-1003">Cell membrane</keyword>
<keyword evidence="9" id="KW-0472">Membrane</keyword>
<gene>
    <name evidence="13" type="ORF">SAMN05421721_106155</name>
</gene>
<sequence>MHPLHPLLRPSDDPHLWEAVLPDGQGRPVRHGPAALEDLARHLTGRECSVLVPGERVLLTRAQLPTRNPRAIRRALPYALEEQLAQDVEDLHFVPGARQADGALPVAVVARADMEAWTQALRAAHLQVRAMVPETALLPAPESGWGLWLEGETAWLAMGEGAGMALDREQAAFWVRRQWQQTPEAERPERITLHRIDDPREADQALQGLADPPGLELHWQEDAPGLMETLAARWPARPPLDLLTGPYDLRRGRGGGWRPWRAAAGLLLAVVLVQLASQLWVLQALEGERARLEGEIRQVYGEAFPGGRIVDPRRQMESALRQLEQGDGGARGDGLAALLGRAGPVLAGADGLSLRSLRYQPGRLDLDLDLADLQTLDRLKARLEAESDRPVVIRSASAREDRVEARILIGGAG</sequence>
<dbReference type="CDD" id="cd24017">
    <property type="entry name" value="ASKHA_T2SSL_N"/>
    <property type="match status" value="1"/>
</dbReference>
<evidence type="ECO:0000256" key="6">
    <source>
        <dbReference type="ARBA" id="ARBA00022692"/>
    </source>
</evidence>
<dbReference type="InterPro" id="IPR007812">
    <property type="entry name" value="T2SS_protein-GspL"/>
</dbReference>
<evidence type="ECO:0000259" key="11">
    <source>
        <dbReference type="Pfam" id="PF05134"/>
    </source>
</evidence>
<dbReference type="EMBL" id="FOUO01000006">
    <property type="protein sequence ID" value="SFM47316.1"/>
    <property type="molecule type" value="Genomic_DNA"/>
</dbReference>
<dbReference type="InterPro" id="IPR043129">
    <property type="entry name" value="ATPase_NBD"/>
</dbReference>
<feature type="domain" description="GspL cytoplasmic actin-ATPase-like" evidence="11">
    <location>
        <begin position="34"/>
        <end position="248"/>
    </location>
</feature>
<dbReference type="GO" id="GO:0015628">
    <property type="term" value="P:protein secretion by the type II secretion system"/>
    <property type="evidence" value="ECO:0007669"/>
    <property type="project" value="InterPro"/>
</dbReference>
<keyword evidence="7 10" id="KW-0653">Protein transport</keyword>
<keyword evidence="8" id="KW-1133">Transmembrane helix</keyword>
<dbReference type="NCBIfam" id="TIGR01709">
    <property type="entry name" value="typeII_sec_gspL"/>
    <property type="match status" value="1"/>
</dbReference>
<proteinExistence type="inferred from homology"/>
<dbReference type="Pfam" id="PF05134">
    <property type="entry name" value="T2SSL"/>
    <property type="match status" value="1"/>
</dbReference>
<comment type="function">
    <text evidence="10">Inner membrane component of the type II secretion system required for the energy-dependent secretion of extracellular factors such as proteases and toxins from the periplasm.</text>
</comment>
<organism evidence="13 14">
    <name type="scientific">Ectothiorhodospira mobilis</name>
    <dbReference type="NCBI Taxonomy" id="195064"/>
    <lineage>
        <taxon>Bacteria</taxon>
        <taxon>Pseudomonadati</taxon>
        <taxon>Pseudomonadota</taxon>
        <taxon>Gammaproteobacteria</taxon>
        <taxon>Chromatiales</taxon>
        <taxon>Ectothiorhodospiraceae</taxon>
        <taxon>Ectothiorhodospira</taxon>
    </lineage>
</organism>
<evidence type="ECO:0000256" key="5">
    <source>
        <dbReference type="ARBA" id="ARBA00022519"/>
    </source>
</evidence>
<evidence type="ECO:0000313" key="14">
    <source>
        <dbReference type="Proteomes" id="UP000199556"/>
    </source>
</evidence>
<evidence type="ECO:0000256" key="8">
    <source>
        <dbReference type="ARBA" id="ARBA00022989"/>
    </source>
</evidence>
<feature type="domain" description="GspL periplasmic" evidence="12">
    <location>
        <begin position="256"/>
        <end position="409"/>
    </location>
</feature>
<dbReference type="RefSeq" id="WP_177217606.1">
    <property type="nucleotide sequence ID" value="NZ_FOUO01000006.1"/>
</dbReference>
<protein>
    <recommendedName>
        <fullName evidence="10">Type II secretion system protein L</fullName>
        <shortName evidence="10">T2SS protein L</shortName>
    </recommendedName>
</protein>
<evidence type="ECO:0000256" key="10">
    <source>
        <dbReference type="PIRNR" id="PIRNR015761"/>
    </source>
</evidence>
<dbReference type="GO" id="GO:0015627">
    <property type="term" value="C:type II protein secretion system complex"/>
    <property type="evidence" value="ECO:0007669"/>
    <property type="project" value="InterPro"/>
</dbReference>
<dbReference type="SUPFAM" id="SSF53067">
    <property type="entry name" value="Actin-like ATPase domain"/>
    <property type="match status" value="1"/>
</dbReference>
<evidence type="ECO:0000313" key="13">
    <source>
        <dbReference type="EMBL" id="SFM47316.1"/>
    </source>
</evidence>
<dbReference type="Pfam" id="PF12693">
    <property type="entry name" value="GspL_C"/>
    <property type="match status" value="1"/>
</dbReference>
<evidence type="ECO:0000256" key="3">
    <source>
        <dbReference type="ARBA" id="ARBA00022448"/>
    </source>
</evidence>
<comment type="subcellular location">
    <subcellularLocation>
        <location evidence="1">Cell inner membrane</location>
        <topology evidence="1">Single-pass membrane protein</topology>
    </subcellularLocation>
</comment>
<keyword evidence="3 10" id="KW-0813">Transport</keyword>
<evidence type="ECO:0000256" key="1">
    <source>
        <dbReference type="ARBA" id="ARBA00004377"/>
    </source>
</evidence>